<evidence type="ECO:0000256" key="7">
    <source>
        <dbReference type="ARBA" id="ARBA00022622"/>
    </source>
</evidence>
<evidence type="ECO:0000256" key="17">
    <source>
        <dbReference type="SAM" id="SignalP"/>
    </source>
</evidence>
<keyword evidence="4" id="KW-1003">Cell membrane</keyword>
<evidence type="ECO:0000256" key="6">
    <source>
        <dbReference type="ARBA" id="ARBA00022617"/>
    </source>
</evidence>
<sequence>MKASVLSLVFLSGLAAAQSGGGIPTCATGCVTQFTTGTSIAGCGQLDIACICKNADFLNGIACCLASSCDQAAQTQAVNYAKQICSSAGVSTPDSVVCNEKSSSSSTEASHESTTASESSSSTATTGSSDSSTTDSSESSTTAAESSTSGPATTNSASRTTATSAAQQTTSSAASTTSSNVAAPLASAGSFVGAAIAVLAAAL</sequence>
<keyword evidence="8 15" id="KW-0479">Metal-binding</keyword>
<evidence type="ECO:0000256" key="11">
    <source>
        <dbReference type="ARBA" id="ARBA00023136"/>
    </source>
</evidence>
<feature type="signal peptide" evidence="17">
    <location>
        <begin position="1"/>
        <end position="17"/>
    </location>
</feature>
<evidence type="ECO:0000256" key="3">
    <source>
        <dbReference type="ARBA" id="ARBA00010031"/>
    </source>
</evidence>
<evidence type="ECO:0000256" key="4">
    <source>
        <dbReference type="ARBA" id="ARBA00022475"/>
    </source>
</evidence>
<evidence type="ECO:0000256" key="2">
    <source>
        <dbReference type="ARBA" id="ARBA00004613"/>
    </source>
</evidence>
<comment type="caution">
    <text evidence="15">Lacks conserved residue(s) required for the propagation of feature annotation.</text>
</comment>
<feature type="domain" description="CFEM" evidence="18">
    <location>
        <begin position="1"/>
        <end position="112"/>
    </location>
</feature>
<evidence type="ECO:0000256" key="9">
    <source>
        <dbReference type="ARBA" id="ARBA00022729"/>
    </source>
</evidence>
<evidence type="ECO:0000256" key="12">
    <source>
        <dbReference type="ARBA" id="ARBA00023157"/>
    </source>
</evidence>
<keyword evidence="20" id="KW-1185">Reference proteome</keyword>
<gene>
    <name evidence="19" type="ORF">A0O28_0070280</name>
</gene>
<feature type="compositionally biased region" description="Low complexity" evidence="16">
    <location>
        <begin position="102"/>
        <end position="178"/>
    </location>
</feature>
<dbReference type="EMBL" id="LVVK01000002">
    <property type="protein sequence ID" value="OPB46904.1"/>
    <property type="molecule type" value="Genomic_DNA"/>
</dbReference>
<keyword evidence="5" id="KW-0964">Secreted</keyword>
<keyword evidence="10 15" id="KW-0408">Iron</keyword>
<evidence type="ECO:0000313" key="19">
    <source>
        <dbReference type="EMBL" id="OPB46904.1"/>
    </source>
</evidence>
<evidence type="ECO:0000313" key="20">
    <source>
        <dbReference type="Proteomes" id="UP000191004"/>
    </source>
</evidence>
<keyword evidence="13" id="KW-0325">Glycoprotein</keyword>
<feature type="disulfide bond" evidence="15">
    <location>
        <begin position="43"/>
        <end position="50"/>
    </location>
</feature>
<evidence type="ECO:0000256" key="14">
    <source>
        <dbReference type="ARBA" id="ARBA00023288"/>
    </source>
</evidence>
<keyword evidence="11" id="KW-0472">Membrane</keyword>
<evidence type="ECO:0000256" key="15">
    <source>
        <dbReference type="PROSITE-ProRule" id="PRU01356"/>
    </source>
</evidence>
<comment type="similarity">
    <text evidence="3">Belongs to the RBT5 family.</text>
</comment>
<evidence type="ECO:0000256" key="13">
    <source>
        <dbReference type="ARBA" id="ARBA00023180"/>
    </source>
</evidence>
<organism evidence="19 20">
    <name type="scientific">Trichoderma guizhouense</name>
    <dbReference type="NCBI Taxonomy" id="1491466"/>
    <lineage>
        <taxon>Eukaryota</taxon>
        <taxon>Fungi</taxon>
        <taxon>Dikarya</taxon>
        <taxon>Ascomycota</taxon>
        <taxon>Pezizomycotina</taxon>
        <taxon>Sordariomycetes</taxon>
        <taxon>Hypocreomycetidae</taxon>
        <taxon>Hypocreales</taxon>
        <taxon>Hypocreaceae</taxon>
        <taxon>Trichoderma</taxon>
    </lineage>
</organism>
<dbReference type="InterPro" id="IPR008427">
    <property type="entry name" value="Extracellular_membr_CFEM_dom"/>
</dbReference>
<accession>A0A1T3D0P6</accession>
<reference evidence="19 20" key="1">
    <citation type="submission" date="2016-04" db="EMBL/GenBank/DDBJ databases">
        <title>Multiple horizontal gene transfer events from other fungi enriched the ability of the initially mycotrophic fungus Trichoderma (Ascomycota) to feed on dead plant biomass.</title>
        <authorList>
            <person name="Atanasova L."/>
            <person name="Chenthamara K."/>
            <person name="Zhang J."/>
            <person name="Grujic M."/>
            <person name="Henrissat B."/>
            <person name="Kuo A."/>
            <person name="Aertz A."/>
            <person name="Salamov A."/>
            <person name="Lipzen A."/>
            <person name="Labutti K."/>
            <person name="Barry K."/>
            <person name="Miao Y."/>
            <person name="Rahimi M.J."/>
            <person name="Shen Q."/>
            <person name="Grigoriev I.V."/>
            <person name="Kubicek C.P."/>
            <person name="Druzhinina I.S."/>
        </authorList>
    </citation>
    <scope>NUCLEOTIDE SEQUENCE [LARGE SCALE GENOMIC DNA]</scope>
    <source>
        <strain evidence="19 20">NJAU 4742</strain>
    </source>
</reference>
<evidence type="ECO:0000256" key="16">
    <source>
        <dbReference type="SAM" id="MobiDB-lite"/>
    </source>
</evidence>
<dbReference type="InterPro" id="IPR051735">
    <property type="entry name" value="CFEM_domain"/>
</dbReference>
<dbReference type="Pfam" id="PF05730">
    <property type="entry name" value="CFEM"/>
    <property type="match status" value="1"/>
</dbReference>
<dbReference type="GO" id="GO:0005576">
    <property type="term" value="C:extracellular region"/>
    <property type="evidence" value="ECO:0007669"/>
    <property type="project" value="UniProtKB-SubCell"/>
</dbReference>
<dbReference type="GO" id="GO:0046872">
    <property type="term" value="F:metal ion binding"/>
    <property type="evidence" value="ECO:0007669"/>
    <property type="project" value="UniProtKB-UniRule"/>
</dbReference>
<evidence type="ECO:0000259" key="18">
    <source>
        <dbReference type="PROSITE" id="PS52012"/>
    </source>
</evidence>
<protein>
    <submittedName>
        <fullName evidence="19">HFBs protein</fullName>
    </submittedName>
</protein>
<comment type="caution">
    <text evidence="19">The sequence shown here is derived from an EMBL/GenBank/DDBJ whole genome shotgun (WGS) entry which is preliminary data.</text>
</comment>
<dbReference type="AlphaFoldDB" id="A0A1T3D0P6"/>
<dbReference type="PANTHER" id="PTHR37928">
    <property type="entry name" value="CFEM DOMAIN PROTEIN (AFU_ORTHOLOGUE AFUA_6G14090)"/>
    <property type="match status" value="1"/>
</dbReference>
<dbReference type="PROSITE" id="PS52012">
    <property type="entry name" value="CFEM"/>
    <property type="match status" value="1"/>
</dbReference>
<dbReference type="Proteomes" id="UP000191004">
    <property type="component" value="Unassembled WGS sequence"/>
</dbReference>
<keyword evidence="14" id="KW-0449">Lipoprotein</keyword>
<dbReference type="GO" id="GO:0005886">
    <property type="term" value="C:plasma membrane"/>
    <property type="evidence" value="ECO:0007669"/>
    <property type="project" value="UniProtKB-SubCell"/>
</dbReference>
<evidence type="ECO:0000256" key="8">
    <source>
        <dbReference type="ARBA" id="ARBA00022723"/>
    </source>
</evidence>
<feature type="binding site" description="axial binding residue" evidence="15">
    <location>
        <position position="47"/>
    </location>
    <ligand>
        <name>heme</name>
        <dbReference type="ChEBI" id="CHEBI:30413"/>
    </ligand>
    <ligandPart>
        <name>Fe</name>
        <dbReference type="ChEBI" id="CHEBI:18248"/>
    </ligandPart>
</feature>
<keyword evidence="12 15" id="KW-1015">Disulfide bond</keyword>
<keyword evidence="9 17" id="KW-0732">Signal</keyword>
<evidence type="ECO:0000256" key="5">
    <source>
        <dbReference type="ARBA" id="ARBA00022525"/>
    </source>
</evidence>
<name>A0A1T3D0P6_9HYPO</name>
<comment type="subcellular location">
    <subcellularLocation>
        <location evidence="1">Cell membrane</location>
        <topology evidence="1">Lipid-anchor</topology>
        <topology evidence="1">GPI-anchor</topology>
    </subcellularLocation>
    <subcellularLocation>
        <location evidence="2">Secreted</location>
    </subcellularLocation>
</comment>
<dbReference type="PANTHER" id="PTHR37928:SF2">
    <property type="entry name" value="GPI ANCHORED CFEM DOMAIN PROTEIN (AFU_ORTHOLOGUE AFUA_6G10580)"/>
    <property type="match status" value="1"/>
</dbReference>
<feature type="chain" id="PRO_5012504418" evidence="17">
    <location>
        <begin position="18"/>
        <end position="203"/>
    </location>
</feature>
<proteinExistence type="inferred from homology"/>
<dbReference type="OrthoDB" id="3065412at2759"/>
<feature type="region of interest" description="Disordered" evidence="16">
    <location>
        <begin position="90"/>
        <end position="178"/>
    </location>
</feature>
<evidence type="ECO:0000256" key="10">
    <source>
        <dbReference type="ARBA" id="ARBA00023004"/>
    </source>
</evidence>
<dbReference type="GO" id="GO:0098552">
    <property type="term" value="C:side of membrane"/>
    <property type="evidence" value="ECO:0007669"/>
    <property type="project" value="UniProtKB-KW"/>
</dbReference>
<keyword evidence="6 15" id="KW-0349">Heme</keyword>
<keyword evidence="7" id="KW-0336">GPI-anchor</keyword>
<feature type="disulfide bond" evidence="15">
    <location>
        <begin position="52"/>
        <end position="85"/>
    </location>
</feature>
<evidence type="ECO:0000256" key="1">
    <source>
        <dbReference type="ARBA" id="ARBA00004609"/>
    </source>
</evidence>
<dbReference type="SMART" id="SM00747">
    <property type="entry name" value="CFEM"/>
    <property type="match status" value="1"/>
</dbReference>